<dbReference type="SUPFAM" id="SSF52540">
    <property type="entry name" value="P-loop containing nucleoside triphosphate hydrolases"/>
    <property type="match status" value="1"/>
</dbReference>
<evidence type="ECO:0000313" key="17">
    <source>
        <dbReference type="EMBL" id="BCD99046.1"/>
    </source>
</evidence>
<keyword evidence="13 14" id="KW-0342">GTP-binding</keyword>
<dbReference type="Proteomes" id="UP001320119">
    <property type="component" value="Chromosome"/>
</dbReference>
<dbReference type="InterPro" id="IPR003203">
    <property type="entry name" value="CobU/CobP"/>
</dbReference>
<dbReference type="GO" id="GO:0005525">
    <property type="term" value="F:GTP binding"/>
    <property type="evidence" value="ECO:0007669"/>
    <property type="project" value="UniProtKB-UniRule"/>
</dbReference>
<evidence type="ECO:0000256" key="13">
    <source>
        <dbReference type="ARBA" id="ARBA00023134"/>
    </source>
</evidence>
<evidence type="ECO:0000256" key="2">
    <source>
        <dbReference type="ARBA" id="ARBA00000711"/>
    </source>
</evidence>
<dbReference type="PANTHER" id="PTHR34848">
    <property type="match status" value="1"/>
</dbReference>
<dbReference type="EC" id="2.7.1.156" evidence="14"/>
<evidence type="ECO:0000313" key="18">
    <source>
        <dbReference type="Proteomes" id="UP001320119"/>
    </source>
</evidence>
<feature type="binding site" evidence="16">
    <location>
        <begin position="33"/>
        <end position="35"/>
    </location>
    <ligand>
        <name>GTP</name>
        <dbReference type="ChEBI" id="CHEBI:37565"/>
    </ligand>
</feature>
<feature type="active site" description="GMP-histidine intermediate" evidence="15">
    <location>
        <position position="54"/>
    </location>
</feature>
<dbReference type="EC" id="2.7.7.62" evidence="14"/>
<keyword evidence="11 14" id="KW-0418">Kinase</keyword>
<dbReference type="GO" id="GO:0043752">
    <property type="term" value="F:adenosylcobinamide kinase activity"/>
    <property type="evidence" value="ECO:0007669"/>
    <property type="project" value="UniProtKB-EC"/>
</dbReference>
<dbReference type="CDD" id="cd00544">
    <property type="entry name" value="CobU"/>
    <property type="match status" value="1"/>
</dbReference>
<evidence type="ECO:0000256" key="7">
    <source>
        <dbReference type="ARBA" id="ARBA00007490"/>
    </source>
</evidence>
<comment type="pathway">
    <text evidence="6 14">Cofactor biosynthesis; adenosylcobalamin biosynthesis; adenosylcobalamin from cob(II)yrinate a,c-diamide: step 5/7.</text>
</comment>
<keyword evidence="12 14" id="KW-0067">ATP-binding</keyword>
<dbReference type="NCBIfam" id="NF004469">
    <property type="entry name" value="PRK05800.1"/>
    <property type="match status" value="1"/>
</dbReference>
<reference evidence="17 18" key="1">
    <citation type="journal article" date="2022" name="IScience">
        <title>An ultrasensitive nanofiber-based assay for enzymatic hydrolysis and deep-sea microbial degradation of cellulose.</title>
        <authorList>
            <person name="Tsudome M."/>
            <person name="Tachioka M."/>
            <person name="Miyazaki M."/>
            <person name="Uchimura K."/>
            <person name="Tsuda M."/>
            <person name="Takaki Y."/>
            <person name="Deguchi S."/>
        </authorList>
    </citation>
    <scope>NUCLEOTIDE SEQUENCE [LARGE SCALE GENOMIC DNA]</scope>
    <source>
        <strain evidence="17 18">GE09</strain>
    </source>
</reference>
<keyword evidence="9 14" id="KW-0808">Transferase</keyword>
<dbReference type="GO" id="GO:0005524">
    <property type="term" value="F:ATP binding"/>
    <property type="evidence" value="ECO:0007669"/>
    <property type="project" value="UniProtKB-UniRule"/>
</dbReference>
<dbReference type="PIRSF" id="PIRSF006135">
    <property type="entry name" value="CobU"/>
    <property type="match status" value="1"/>
</dbReference>
<evidence type="ECO:0000256" key="14">
    <source>
        <dbReference type="PIRNR" id="PIRNR006135"/>
    </source>
</evidence>
<dbReference type="Gene3D" id="3.40.50.300">
    <property type="entry name" value="P-loop containing nucleotide triphosphate hydrolases"/>
    <property type="match status" value="1"/>
</dbReference>
<evidence type="ECO:0000256" key="15">
    <source>
        <dbReference type="PIRSR" id="PIRSR006135-1"/>
    </source>
</evidence>
<protein>
    <recommendedName>
        <fullName evidence="14">Bifunctional adenosylcobalamin biosynthesis protein</fullName>
        <ecNumber evidence="14">2.7.1.156</ecNumber>
        <ecNumber evidence="14">2.7.7.62</ecNumber>
    </recommendedName>
</protein>
<feature type="binding site" evidence="16">
    <location>
        <position position="66"/>
    </location>
    <ligand>
        <name>GTP</name>
        <dbReference type="ChEBI" id="CHEBI:37565"/>
    </ligand>
</feature>
<dbReference type="GO" id="GO:0008820">
    <property type="term" value="F:cobinamide phosphate guanylyltransferase activity"/>
    <property type="evidence" value="ECO:0007669"/>
    <property type="project" value="UniProtKB-UniRule"/>
</dbReference>
<evidence type="ECO:0000256" key="9">
    <source>
        <dbReference type="ARBA" id="ARBA00022679"/>
    </source>
</evidence>
<comment type="function">
    <text evidence="4 14">Catalyzes ATP-dependent phosphorylation of adenosylcobinamide and addition of GMP to adenosylcobinamide phosphate.</text>
</comment>
<accession>A0AAN2BLI6</accession>
<dbReference type="GO" id="GO:0009236">
    <property type="term" value="P:cobalamin biosynthetic process"/>
    <property type="evidence" value="ECO:0007669"/>
    <property type="project" value="UniProtKB-UniRule"/>
</dbReference>
<dbReference type="InterPro" id="IPR027417">
    <property type="entry name" value="P-loop_NTPase"/>
</dbReference>
<gene>
    <name evidence="17" type="ORF">MARGE09_P3247</name>
</gene>
<dbReference type="Pfam" id="PF02283">
    <property type="entry name" value="CobU"/>
    <property type="match status" value="1"/>
</dbReference>
<comment type="similarity">
    <text evidence="7 14">Belongs to the CobU/CobP family.</text>
</comment>
<dbReference type="AlphaFoldDB" id="A0AAN2BLI6"/>
<evidence type="ECO:0000256" key="1">
    <source>
        <dbReference type="ARBA" id="ARBA00000312"/>
    </source>
</evidence>
<name>A0AAN2BLI6_9GAMM</name>
<evidence type="ECO:0000256" key="4">
    <source>
        <dbReference type="ARBA" id="ARBA00003889"/>
    </source>
</evidence>
<keyword evidence="8 14" id="KW-0169">Cobalamin biosynthesis</keyword>
<evidence type="ECO:0000256" key="12">
    <source>
        <dbReference type="ARBA" id="ARBA00022840"/>
    </source>
</evidence>
<feature type="binding site" evidence="16">
    <location>
        <position position="88"/>
    </location>
    <ligand>
        <name>GTP</name>
        <dbReference type="ChEBI" id="CHEBI:37565"/>
    </ligand>
</feature>
<keyword evidence="17" id="KW-0548">Nucleotidyltransferase</keyword>
<keyword evidence="10 14" id="KW-0547">Nucleotide-binding</keyword>
<evidence type="ECO:0000256" key="8">
    <source>
        <dbReference type="ARBA" id="ARBA00022573"/>
    </source>
</evidence>
<dbReference type="RefSeq" id="WP_236983924.1">
    <property type="nucleotide sequence ID" value="NZ_AP023086.1"/>
</dbReference>
<comment type="catalytic activity">
    <reaction evidence="3">
        <text>adenosylcob(III)inamide + GTP = adenosylcob(III)inamide phosphate + GDP + H(+)</text>
        <dbReference type="Rhea" id="RHEA:15765"/>
        <dbReference type="ChEBI" id="CHEBI:2480"/>
        <dbReference type="ChEBI" id="CHEBI:15378"/>
        <dbReference type="ChEBI" id="CHEBI:37565"/>
        <dbReference type="ChEBI" id="CHEBI:58189"/>
        <dbReference type="ChEBI" id="CHEBI:58502"/>
        <dbReference type="EC" id="2.7.1.156"/>
    </reaction>
</comment>
<comment type="pathway">
    <text evidence="5 14">Cofactor biosynthesis; adenosylcobalamin biosynthesis; adenosylcobalamin from cob(II)yrinate a,c-diamide: step 6/7.</text>
</comment>
<comment type="catalytic activity">
    <reaction evidence="1 14">
        <text>adenosylcob(III)inamide + ATP = adenosylcob(III)inamide phosphate + ADP + H(+)</text>
        <dbReference type="Rhea" id="RHEA:15769"/>
        <dbReference type="ChEBI" id="CHEBI:2480"/>
        <dbReference type="ChEBI" id="CHEBI:15378"/>
        <dbReference type="ChEBI" id="CHEBI:30616"/>
        <dbReference type="ChEBI" id="CHEBI:58502"/>
        <dbReference type="ChEBI" id="CHEBI:456216"/>
        <dbReference type="EC" id="2.7.1.156"/>
    </reaction>
</comment>
<evidence type="ECO:0000256" key="6">
    <source>
        <dbReference type="ARBA" id="ARBA00005159"/>
    </source>
</evidence>
<evidence type="ECO:0000256" key="16">
    <source>
        <dbReference type="PIRSR" id="PIRSR006135-2"/>
    </source>
</evidence>
<dbReference type="PANTHER" id="PTHR34848:SF1">
    <property type="entry name" value="BIFUNCTIONAL ADENOSYLCOBALAMIN BIOSYNTHESIS PROTEIN COBU"/>
    <property type="match status" value="1"/>
</dbReference>
<evidence type="ECO:0000256" key="5">
    <source>
        <dbReference type="ARBA" id="ARBA00004692"/>
    </source>
</evidence>
<organism evidence="17 18">
    <name type="scientific">Marinagarivorans cellulosilyticus</name>
    <dbReference type="NCBI Taxonomy" id="2721545"/>
    <lineage>
        <taxon>Bacteria</taxon>
        <taxon>Pseudomonadati</taxon>
        <taxon>Pseudomonadota</taxon>
        <taxon>Gammaproteobacteria</taxon>
        <taxon>Cellvibrionales</taxon>
        <taxon>Cellvibrionaceae</taxon>
        <taxon>Marinagarivorans</taxon>
    </lineage>
</organism>
<feature type="binding site" evidence="16">
    <location>
        <begin position="7"/>
        <end position="14"/>
    </location>
    <ligand>
        <name>GTP</name>
        <dbReference type="ChEBI" id="CHEBI:37565"/>
    </ligand>
</feature>
<dbReference type="KEGG" id="marq:MARGE09_P3247"/>
<evidence type="ECO:0000256" key="3">
    <source>
        <dbReference type="ARBA" id="ARBA00001522"/>
    </source>
</evidence>
<comment type="catalytic activity">
    <reaction evidence="2 14">
        <text>adenosylcob(III)inamide phosphate + GTP + H(+) = adenosylcob(III)inamide-GDP + diphosphate</text>
        <dbReference type="Rhea" id="RHEA:22712"/>
        <dbReference type="ChEBI" id="CHEBI:15378"/>
        <dbReference type="ChEBI" id="CHEBI:33019"/>
        <dbReference type="ChEBI" id="CHEBI:37565"/>
        <dbReference type="ChEBI" id="CHEBI:58502"/>
        <dbReference type="ChEBI" id="CHEBI:60487"/>
        <dbReference type="EC" id="2.7.7.62"/>
    </reaction>
</comment>
<evidence type="ECO:0000256" key="11">
    <source>
        <dbReference type="ARBA" id="ARBA00022777"/>
    </source>
</evidence>
<keyword evidence="18" id="KW-1185">Reference proteome</keyword>
<proteinExistence type="inferred from homology"/>
<evidence type="ECO:0000256" key="10">
    <source>
        <dbReference type="ARBA" id="ARBA00022741"/>
    </source>
</evidence>
<sequence length="176" mass="19511">MKSLVLGGARSGKSRLAEQRVLAYEGERPIYIATAWGGNGMDGDAEMQQRIKKHQQERSSRFSVVEEQLHLAETLTKYDGIGVVFLVDCLTLWLNNCLHHKVWQQEKSALLELLPQLKGHIVFVSNEVGSGIVPMGELNRQFADEAGWLNQALAKLCDQVDLVVAGCVLNLKKGVL</sequence>
<dbReference type="EMBL" id="AP023086">
    <property type="protein sequence ID" value="BCD99046.1"/>
    <property type="molecule type" value="Genomic_DNA"/>
</dbReference>